<evidence type="ECO:0000313" key="11">
    <source>
        <dbReference type="Proteomes" id="UP000034455"/>
    </source>
</evidence>
<keyword evidence="6 9" id="KW-0472">Membrane</keyword>
<comment type="caution">
    <text evidence="10">The sequence shown here is derived from an EMBL/GenBank/DDBJ whole genome shotgun (WGS) entry which is preliminary data.</text>
</comment>
<dbReference type="InterPro" id="IPR045324">
    <property type="entry name" value="Small_multidrug_res"/>
</dbReference>
<dbReference type="AlphaFoldDB" id="A0A0M2NYR8"/>
<keyword evidence="2" id="KW-0813">Transport</keyword>
<dbReference type="PATRIC" id="fig|74704.6.peg.1788"/>
<evidence type="ECO:0000256" key="8">
    <source>
        <dbReference type="RuleBase" id="RU003942"/>
    </source>
</evidence>
<protein>
    <submittedName>
        <fullName evidence="10">Quaternary ammonium compound-resistance protein SugE</fullName>
    </submittedName>
</protein>
<gene>
    <name evidence="10" type="ORF">UF66_1745</name>
</gene>
<dbReference type="Proteomes" id="UP000034455">
    <property type="component" value="Unassembled WGS sequence"/>
</dbReference>
<dbReference type="Pfam" id="PF00893">
    <property type="entry name" value="Multi_Drug_Res"/>
    <property type="match status" value="1"/>
</dbReference>
<evidence type="ECO:0000256" key="4">
    <source>
        <dbReference type="ARBA" id="ARBA00022692"/>
    </source>
</evidence>
<sequence length="106" mass="11489">MQWLKVIIAGIIEILWVTGLNTADSFLSWTGTIIILILSFYLVISACKSLPVGTVYAVFVGIGAIGTVMVDMMFFGDHFNIAKIALVILLVIGIIGLKLTTEEAEQ</sequence>
<dbReference type="EMBL" id="LAKJ01000003">
    <property type="protein sequence ID" value="KKI65102.1"/>
    <property type="molecule type" value="Genomic_DNA"/>
</dbReference>
<dbReference type="InterPro" id="IPR037185">
    <property type="entry name" value="EmrE-like"/>
</dbReference>
<dbReference type="Gene3D" id="1.10.3730.20">
    <property type="match status" value="1"/>
</dbReference>
<evidence type="ECO:0000256" key="6">
    <source>
        <dbReference type="ARBA" id="ARBA00023136"/>
    </source>
</evidence>
<evidence type="ECO:0000256" key="5">
    <source>
        <dbReference type="ARBA" id="ARBA00022989"/>
    </source>
</evidence>
<comment type="similarity">
    <text evidence="7 8">Belongs to the drug/metabolite transporter (DMT) superfamily. Small multidrug resistance (SMR) (TC 2.A.7.1) family.</text>
</comment>
<dbReference type="GO" id="GO:0005886">
    <property type="term" value="C:plasma membrane"/>
    <property type="evidence" value="ECO:0007669"/>
    <property type="project" value="UniProtKB-SubCell"/>
</dbReference>
<feature type="transmembrane region" description="Helical" evidence="9">
    <location>
        <begin position="26"/>
        <end position="44"/>
    </location>
</feature>
<dbReference type="PANTHER" id="PTHR30561">
    <property type="entry name" value="SMR FAMILY PROTON-DEPENDENT DRUG EFFLUX TRANSPORTER SUGE"/>
    <property type="match status" value="1"/>
</dbReference>
<reference evidence="10 11" key="1">
    <citation type="submission" date="2015-03" db="EMBL/GenBank/DDBJ databases">
        <title>Genome Assembly of Staphylococcus cohnii subsp. cohnii strain G22B2.</title>
        <authorList>
            <person name="Nair G."/>
            <person name="Kaur G."/>
            <person name="Khatri I."/>
            <person name="Singh N.K."/>
            <person name="Sathyabama S."/>
            <person name="Maurya S.K."/>
            <person name="Subramanian S."/>
            <person name="Agrewala J.N."/>
            <person name="Mayilraj S."/>
        </authorList>
    </citation>
    <scope>NUCLEOTIDE SEQUENCE [LARGE SCALE GENOMIC DNA]</scope>
    <source>
        <strain evidence="10 11">G22B2</strain>
    </source>
</reference>
<name>A0A0M2NYR8_STACC</name>
<dbReference type="PANTHER" id="PTHR30561:SF7">
    <property type="entry name" value="GUANIDINIUM EFFLUX SYSTEM SUBUNIT GDNC-RELATED"/>
    <property type="match status" value="1"/>
</dbReference>
<proteinExistence type="inferred from homology"/>
<accession>A0A0M2NYR8</accession>
<feature type="transmembrane region" description="Helical" evidence="9">
    <location>
        <begin position="56"/>
        <end position="75"/>
    </location>
</feature>
<dbReference type="FunFam" id="1.10.3730.20:FF:000001">
    <property type="entry name" value="Quaternary ammonium compound resistance transporter SugE"/>
    <property type="match status" value="1"/>
</dbReference>
<dbReference type="InterPro" id="IPR000390">
    <property type="entry name" value="Small_drug/metabolite_transptr"/>
</dbReference>
<dbReference type="RefSeq" id="WP_019468323.1">
    <property type="nucleotide sequence ID" value="NZ_BKAS01000009.1"/>
</dbReference>
<dbReference type="GeneID" id="58096816"/>
<evidence type="ECO:0000256" key="9">
    <source>
        <dbReference type="SAM" id="Phobius"/>
    </source>
</evidence>
<keyword evidence="4 8" id="KW-0812">Transmembrane</keyword>
<keyword evidence="5 9" id="KW-1133">Transmembrane helix</keyword>
<dbReference type="SUPFAM" id="SSF103481">
    <property type="entry name" value="Multidrug resistance efflux transporter EmrE"/>
    <property type="match status" value="1"/>
</dbReference>
<feature type="transmembrane region" description="Helical" evidence="9">
    <location>
        <begin position="81"/>
        <end position="100"/>
    </location>
</feature>
<dbReference type="GO" id="GO:0022857">
    <property type="term" value="F:transmembrane transporter activity"/>
    <property type="evidence" value="ECO:0007669"/>
    <property type="project" value="InterPro"/>
</dbReference>
<evidence type="ECO:0000256" key="2">
    <source>
        <dbReference type="ARBA" id="ARBA00022448"/>
    </source>
</evidence>
<organism evidence="10 11">
    <name type="scientific">Staphylococcus cohnii subsp. cohnii</name>
    <dbReference type="NCBI Taxonomy" id="74704"/>
    <lineage>
        <taxon>Bacteria</taxon>
        <taxon>Bacillati</taxon>
        <taxon>Bacillota</taxon>
        <taxon>Bacilli</taxon>
        <taxon>Bacillales</taxon>
        <taxon>Staphylococcaceae</taxon>
        <taxon>Staphylococcus</taxon>
        <taxon>Staphylococcus cohnii species complex</taxon>
    </lineage>
</organism>
<evidence type="ECO:0000256" key="7">
    <source>
        <dbReference type="ARBA" id="ARBA00038032"/>
    </source>
</evidence>
<evidence type="ECO:0000256" key="3">
    <source>
        <dbReference type="ARBA" id="ARBA00022475"/>
    </source>
</evidence>
<evidence type="ECO:0000256" key="1">
    <source>
        <dbReference type="ARBA" id="ARBA00004651"/>
    </source>
</evidence>
<keyword evidence="3" id="KW-1003">Cell membrane</keyword>
<evidence type="ECO:0000313" key="10">
    <source>
        <dbReference type="EMBL" id="KKI65102.1"/>
    </source>
</evidence>
<comment type="subcellular location">
    <subcellularLocation>
        <location evidence="1 8">Cell membrane</location>
        <topology evidence="1 8">Multi-pass membrane protein</topology>
    </subcellularLocation>
</comment>